<dbReference type="InterPro" id="IPR000182">
    <property type="entry name" value="GNAT_dom"/>
</dbReference>
<dbReference type="Pfam" id="PF13508">
    <property type="entry name" value="Acetyltransf_7"/>
    <property type="match status" value="1"/>
</dbReference>
<feature type="transmembrane region" description="Helical" evidence="1">
    <location>
        <begin position="360"/>
        <end position="383"/>
    </location>
</feature>
<dbReference type="InterPro" id="IPR016181">
    <property type="entry name" value="Acyl_CoA_acyltransferase"/>
</dbReference>
<feature type="transmembrane region" description="Helical" evidence="1">
    <location>
        <begin position="426"/>
        <end position="447"/>
    </location>
</feature>
<gene>
    <name evidence="3" type="ORF">HK105_201966</name>
</gene>
<feature type="transmembrane region" description="Helical" evidence="1">
    <location>
        <begin position="329"/>
        <end position="348"/>
    </location>
</feature>
<dbReference type="PROSITE" id="PS51186">
    <property type="entry name" value="GNAT"/>
    <property type="match status" value="1"/>
</dbReference>
<sequence>MFNLDAWMDRYFDPKRPPPQPMPFSAELQTRVCMPDGVWRELTLPGMSAAQVLDKFAQVRDVRVLPYARSVLRRIQGDPALRSTLTVLEPRTSPYTGKRLQPYILRDYAAQPPKKAILETIASRGRGLPVARAPVDLVYFHEMHLQQANDLLSRTFWPGIDVSENLLCPDFSVVALYKRLVVGCAFMTPGGYITFIAVAPGWERCGIASRMLFHLVRKAQAVAQDVTLHVSANNRAMLLYQKFGFKPEGFIVGFYDQYLPEDSPQCKNAVDILSRSHNFSTTCSTFGMLVSEAVHSRLVSPGVLLAVRAFFATYTLAETVWHLFDSGSNFFRFFTLLSWLGIMLYMVYPKTKLPRALAVIINYLFATTQSLSFVVVIIFWALLRNIITEAVDTGDRFLKTSPHITNIIMTQVELWLTNQAYPLSNVLVTIATLVLYTIMTWLANYVLGVAFPYPFFKDLLDIRRTPASAVLWFLGFAFAFLVLSLIIWGEAKLRDRFVPVKDEDEVVEITDVTLEKGTA</sequence>
<dbReference type="Proteomes" id="UP001527925">
    <property type="component" value="Unassembled WGS sequence"/>
</dbReference>
<feature type="transmembrane region" description="Helical" evidence="1">
    <location>
        <begin position="467"/>
        <end position="488"/>
    </location>
</feature>
<organism evidence="3 4">
    <name type="scientific">Polyrhizophydium stewartii</name>
    <dbReference type="NCBI Taxonomy" id="2732419"/>
    <lineage>
        <taxon>Eukaryota</taxon>
        <taxon>Fungi</taxon>
        <taxon>Fungi incertae sedis</taxon>
        <taxon>Chytridiomycota</taxon>
        <taxon>Chytridiomycota incertae sedis</taxon>
        <taxon>Chytridiomycetes</taxon>
        <taxon>Rhizophydiales</taxon>
        <taxon>Rhizophydiales incertae sedis</taxon>
        <taxon>Polyrhizophydium</taxon>
    </lineage>
</organism>
<keyword evidence="4" id="KW-1185">Reference proteome</keyword>
<dbReference type="EMBL" id="JADGIZ020000006">
    <property type="protein sequence ID" value="KAL2918565.1"/>
    <property type="molecule type" value="Genomic_DNA"/>
</dbReference>
<keyword evidence="1" id="KW-0812">Transmembrane</keyword>
<dbReference type="CDD" id="cd04301">
    <property type="entry name" value="NAT_SF"/>
    <property type="match status" value="1"/>
</dbReference>
<evidence type="ECO:0000313" key="3">
    <source>
        <dbReference type="EMBL" id="KAL2918565.1"/>
    </source>
</evidence>
<evidence type="ECO:0000259" key="2">
    <source>
        <dbReference type="PROSITE" id="PS51186"/>
    </source>
</evidence>
<keyword evidence="1" id="KW-1133">Transmembrane helix</keyword>
<feature type="domain" description="N-acetyltransferase" evidence="2">
    <location>
        <begin position="135"/>
        <end position="264"/>
    </location>
</feature>
<dbReference type="Gene3D" id="3.40.630.30">
    <property type="match status" value="1"/>
</dbReference>
<comment type="caution">
    <text evidence="3">The sequence shown here is derived from an EMBL/GenBank/DDBJ whole genome shotgun (WGS) entry which is preliminary data.</text>
</comment>
<keyword evidence="1" id="KW-0472">Membrane</keyword>
<reference evidence="3 4" key="1">
    <citation type="submission" date="2023-09" db="EMBL/GenBank/DDBJ databases">
        <title>Pangenome analysis of Batrachochytrium dendrobatidis and related Chytrids.</title>
        <authorList>
            <person name="Yacoub M.N."/>
            <person name="Stajich J.E."/>
            <person name="James T.Y."/>
        </authorList>
    </citation>
    <scope>NUCLEOTIDE SEQUENCE [LARGE SCALE GENOMIC DNA]</scope>
    <source>
        <strain evidence="3 4">JEL0888</strain>
    </source>
</reference>
<evidence type="ECO:0000256" key="1">
    <source>
        <dbReference type="SAM" id="Phobius"/>
    </source>
</evidence>
<proteinExistence type="predicted"/>
<dbReference type="SUPFAM" id="SSF55729">
    <property type="entry name" value="Acyl-CoA N-acyltransferases (Nat)"/>
    <property type="match status" value="1"/>
</dbReference>
<dbReference type="PANTHER" id="PTHR12242">
    <property type="entry name" value="OS02G0130600 PROTEIN-RELATED"/>
    <property type="match status" value="1"/>
</dbReference>
<evidence type="ECO:0000313" key="4">
    <source>
        <dbReference type="Proteomes" id="UP001527925"/>
    </source>
</evidence>
<feature type="transmembrane region" description="Helical" evidence="1">
    <location>
        <begin position="298"/>
        <end position="317"/>
    </location>
</feature>
<protein>
    <recommendedName>
        <fullName evidence="2">N-acetyltransferase domain-containing protein</fullName>
    </recommendedName>
</protein>
<dbReference type="PANTHER" id="PTHR12242:SF22">
    <property type="entry name" value="OS02G0130600 PROTEIN"/>
    <property type="match status" value="1"/>
</dbReference>
<name>A0ABR4NGB0_9FUNG</name>
<accession>A0ABR4NGB0</accession>